<feature type="domain" description="DHHA2" evidence="6">
    <location>
        <begin position="225"/>
        <end position="370"/>
    </location>
</feature>
<evidence type="ECO:0000256" key="4">
    <source>
        <dbReference type="ARBA" id="ARBA00022801"/>
    </source>
</evidence>
<dbReference type="OrthoDB" id="374045at2759"/>
<gene>
    <name evidence="7" type="ORF">PVAND_011069</name>
</gene>
<dbReference type="Proteomes" id="UP001107558">
    <property type="component" value="Chromosome 1"/>
</dbReference>
<dbReference type="EMBL" id="JADBJN010000001">
    <property type="protein sequence ID" value="KAG5681655.1"/>
    <property type="molecule type" value="Genomic_DNA"/>
</dbReference>
<evidence type="ECO:0000313" key="7">
    <source>
        <dbReference type="EMBL" id="KAG5681655.1"/>
    </source>
</evidence>
<organism evidence="7 8">
    <name type="scientific">Polypedilum vanderplanki</name>
    <name type="common">Sleeping chironomid midge</name>
    <dbReference type="NCBI Taxonomy" id="319348"/>
    <lineage>
        <taxon>Eukaryota</taxon>
        <taxon>Metazoa</taxon>
        <taxon>Ecdysozoa</taxon>
        <taxon>Arthropoda</taxon>
        <taxon>Hexapoda</taxon>
        <taxon>Insecta</taxon>
        <taxon>Pterygota</taxon>
        <taxon>Neoptera</taxon>
        <taxon>Endopterygota</taxon>
        <taxon>Diptera</taxon>
        <taxon>Nematocera</taxon>
        <taxon>Chironomoidea</taxon>
        <taxon>Chironomidae</taxon>
        <taxon>Chironominae</taxon>
        <taxon>Polypedilum</taxon>
        <taxon>Polypedilum</taxon>
    </lineage>
</organism>
<comment type="cofactor">
    <cofactor evidence="1">
        <name>Mn(2+)</name>
        <dbReference type="ChEBI" id="CHEBI:29035"/>
    </cofactor>
</comment>
<dbReference type="SMART" id="SM01131">
    <property type="entry name" value="DHHA2"/>
    <property type="match status" value="1"/>
</dbReference>
<dbReference type="Gene3D" id="3.10.310.20">
    <property type="entry name" value="DHHA2 domain"/>
    <property type="match status" value="1"/>
</dbReference>
<evidence type="ECO:0000256" key="5">
    <source>
        <dbReference type="ARBA" id="ARBA00023211"/>
    </source>
</evidence>
<proteinExistence type="inferred from homology"/>
<dbReference type="SUPFAM" id="SSF64182">
    <property type="entry name" value="DHH phosphoesterases"/>
    <property type="match status" value="1"/>
</dbReference>
<dbReference type="Pfam" id="PF01368">
    <property type="entry name" value="DHH"/>
    <property type="match status" value="1"/>
</dbReference>
<evidence type="ECO:0000256" key="3">
    <source>
        <dbReference type="ARBA" id="ARBA00022723"/>
    </source>
</evidence>
<dbReference type="PANTHER" id="PTHR12112:SF39">
    <property type="entry name" value="EG:152A3.5 PROTEIN (FBGN0003116_PN PROTEIN)"/>
    <property type="match status" value="1"/>
</dbReference>
<comment type="caution">
    <text evidence="7">The sequence shown here is derived from an EMBL/GenBank/DDBJ whole genome shotgun (WGS) entry which is preliminary data.</text>
</comment>
<keyword evidence="4" id="KW-0378">Hydrolase</keyword>
<evidence type="ECO:0000313" key="8">
    <source>
        <dbReference type="Proteomes" id="UP001107558"/>
    </source>
</evidence>
<reference evidence="7" key="1">
    <citation type="submission" date="2021-03" db="EMBL/GenBank/DDBJ databases">
        <title>Chromosome level genome of the anhydrobiotic midge Polypedilum vanderplanki.</title>
        <authorList>
            <person name="Yoshida Y."/>
            <person name="Kikawada T."/>
            <person name="Gusev O."/>
        </authorList>
    </citation>
    <scope>NUCLEOTIDE SEQUENCE</scope>
    <source>
        <strain evidence="7">NIAS01</strain>
        <tissue evidence="7">Whole body or cell culture</tissue>
    </source>
</reference>
<dbReference type="Pfam" id="PF02833">
    <property type="entry name" value="DHHA2"/>
    <property type="match status" value="1"/>
</dbReference>
<comment type="similarity">
    <text evidence="2">Belongs to the PPase class C family. Prune subfamily.</text>
</comment>
<keyword evidence="8" id="KW-1185">Reference proteome</keyword>
<dbReference type="GO" id="GO:0046872">
    <property type="term" value="F:metal ion binding"/>
    <property type="evidence" value="ECO:0007669"/>
    <property type="project" value="UniProtKB-KW"/>
</dbReference>
<evidence type="ECO:0000259" key="6">
    <source>
        <dbReference type="SMART" id="SM01131"/>
    </source>
</evidence>
<protein>
    <recommendedName>
        <fullName evidence="6">DHHA2 domain-containing protein</fullName>
    </recommendedName>
</protein>
<dbReference type="InterPro" id="IPR038222">
    <property type="entry name" value="DHHA2_dom_sf"/>
</dbReference>
<dbReference type="Gene3D" id="3.90.1640.10">
    <property type="entry name" value="inorganic pyrophosphatase (n-terminal core)"/>
    <property type="match status" value="1"/>
</dbReference>
<name>A0A9J6CIG2_POLVA</name>
<dbReference type="InterPro" id="IPR038763">
    <property type="entry name" value="DHH_sf"/>
</dbReference>
<dbReference type="AlphaFoldDB" id="A0A9J6CIG2"/>
<evidence type="ECO:0000256" key="2">
    <source>
        <dbReference type="ARBA" id="ARBA00010331"/>
    </source>
</evidence>
<dbReference type="InterPro" id="IPR004097">
    <property type="entry name" value="DHHA2"/>
</dbReference>
<keyword evidence="5" id="KW-0464">Manganese</keyword>
<dbReference type="GO" id="GO:0005737">
    <property type="term" value="C:cytoplasm"/>
    <property type="evidence" value="ECO:0007669"/>
    <property type="project" value="InterPro"/>
</dbReference>
<dbReference type="PANTHER" id="PTHR12112">
    <property type="entry name" value="BNIP - RELATED"/>
    <property type="match status" value="1"/>
</dbReference>
<sequence length="374" mass="42409">MNSYLKQVKSFVNKRTDILAVMGNESVDLDSAVSSISLAFHLNKFGMSSRVIPTDKRRKSYQVLPIVNCKKEELPLKTEVTHWLKKHNVELGNLICKDEINIEKNVENFILVDHHVSPFHEKVISVLDHRPYDEKSILDEECAVNIQEVASCATLIVEALKSDVGSDGLNSYKEILQLLYGAIVLDSINFSREADKVRDLDFEMAELIERKLNMDDIMTTRKSLFDELVEARADVSALDSLQILSKDLKIIANKNSSVRIAIPGVLVFAYTEMPNAAENLQIFAERENIDVVVLMGMKPVGNTVERHLGVINIKNKPLYNDILNTVKSMTNPELHLNYQSQVQLLDGEFFIQENVKASRKQILPVLKELLQNNY</sequence>
<dbReference type="InterPro" id="IPR001667">
    <property type="entry name" value="DDH_dom"/>
</dbReference>
<keyword evidence="3" id="KW-0479">Metal-binding</keyword>
<accession>A0A9J6CIG2</accession>
<dbReference type="GO" id="GO:0004309">
    <property type="term" value="F:exopolyphosphatase activity"/>
    <property type="evidence" value="ECO:0007669"/>
    <property type="project" value="TreeGrafter"/>
</dbReference>
<evidence type="ECO:0000256" key="1">
    <source>
        <dbReference type="ARBA" id="ARBA00001936"/>
    </source>
</evidence>